<evidence type="ECO:0000313" key="1">
    <source>
        <dbReference type="EMBL" id="MCG7944834.1"/>
    </source>
</evidence>
<proteinExistence type="predicted"/>
<dbReference type="EMBL" id="JAEPCM010000016">
    <property type="protein sequence ID" value="MCG7944834.1"/>
    <property type="molecule type" value="Genomic_DNA"/>
</dbReference>
<organism evidence="1 2">
    <name type="scientific">Candidatus Thiodiazotropha taylori</name>
    <dbReference type="NCBI Taxonomy" id="2792791"/>
    <lineage>
        <taxon>Bacteria</taxon>
        <taxon>Pseudomonadati</taxon>
        <taxon>Pseudomonadota</taxon>
        <taxon>Gammaproteobacteria</taxon>
        <taxon>Chromatiales</taxon>
        <taxon>Sedimenticolaceae</taxon>
        <taxon>Candidatus Thiodiazotropha</taxon>
    </lineage>
</organism>
<sequence length="74" mass="8501">MTYEKLAAKLDRKNITIQNHVAREPGVTMNNKLAQHHVDTLTAMIEQMKELGGWEQYCAERGMHPGCDAYDYYA</sequence>
<accession>A0A9E4K972</accession>
<gene>
    <name evidence="1" type="ORF">JAZ07_00650</name>
</gene>
<name>A0A9E4K972_9GAMM</name>
<comment type="caution">
    <text evidence="1">The sequence shown here is derived from an EMBL/GenBank/DDBJ whole genome shotgun (WGS) entry which is preliminary data.</text>
</comment>
<dbReference type="Proteomes" id="UP000886667">
    <property type="component" value="Unassembled WGS sequence"/>
</dbReference>
<protein>
    <submittedName>
        <fullName evidence="1">Uncharacterized protein</fullName>
    </submittedName>
</protein>
<reference evidence="1" key="1">
    <citation type="journal article" date="2021" name="Proc. Natl. Acad. Sci. U.S.A.">
        <title>Global biogeography of chemosynthetic symbionts reveals both localized and globally distributed symbiont groups. .</title>
        <authorList>
            <person name="Osvatic J.T."/>
            <person name="Wilkins L.G.E."/>
            <person name="Leibrecht L."/>
            <person name="Leray M."/>
            <person name="Zauner S."/>
            <person name="Polzin J."/>
            <person name="Camacho Y."/>
            <person name="Gros O."/>
            <person name="van Gils J.A."/>
            <person name="Eisen J.A."/>
            <person name="Petersen J.M."/>
            <person name="Yuen B."/>
        </authorList>
    </citation>
    <scope>NUCLEOTIDE SEQUENCE</scope>
    <source>
        <strain evidence="1">MAGclacostrist064TRANS</strain>
    </source>
</reference>
<evidence type="ECO:0000313" key="2">
    <source>
        <dbReference type="Proteomes" id="UP000886667"/>
    </source>
</evidence>
<dbReference type="AlphaFoldDB" id="A0A9E4K972"/>